<proteinExistence type="predicted"/>
<evidence type="ECO:0000313" key="2">
    <source>
        <dbReference type="Proteomes" id="UP001162992"/>
    </source>
</evidence>
<protein>
    <submittedName>
        <fullName evidence="1">Uncharacterized protein</fullName>
    </submittedName>
</protein>
<reference evidence="2" key="1">
    <citation type="journal article" date="2024" name="Proc. Natl. Acad. Sci. U.S.A.">
        <title>Extraordinary preservation of gene collinearity over three hundred million years revealed in homosporous lycophytes.</title>
        <authorList>
            <person name="Li C."/>
            <person name="Wickell D."/>
            <person name="Kuo L.Y."/>
            <person name="Chen X."/>
            <person name="Nie B."/>
            <person name="Liao X."/>
            <person name="Peng D."/>
            <person name="Ji J."/>
            <person name="Jenkins J."/>
            <person name="Williams M."/>
            <person name="Shu S."/>
            <person name="Plott C."/>
            <person name="Barry K."/>
            <person name="Rajasekar S."/>
            <person name="Grimwood J."/>
            <person name="Han X."/>
            <person name="Sun S."/>
            <person name="Hou Z."/>
            <person name="He W."/>
            <person name="Dai G."/>
            <person name="Sun C."/>
            <person name="Schmutz J."/>
            <person name="Leebens-Mack J.H."/>
            <person name="Li F.W."/>
            <person name="Wang L."/>
        </authorList>
    </citation>
    <scope>NUCLEOTIDE SEQUENCE [LARGE SCALE GENOMIC DNA]</scope>
    <source>
        <strain evidence="2">cv. PW_Plant_1</strain>
    </source>
</reference>
<dbReference type="EMBL" id="CM055108">
    <property type="protein sequence ID" value="KAJ7525368.1"/>
    <property type="molecule type" value="Genomic_DNA"/>
</dbReference>
<gene>
    <name evidence="1" type="ORF">O6H91_17G047300</name>
</gene>
<keyword evidence="2" id="KW-1185">Reference proteome</keyword>
<organism evidence="1 2">
    <name type="scientific">Diphasiastrum complanatum</name>
    <name type="common">Issler's clubmoss</name>
    <name type="synonym">Lycopodium complanatum</name>
    <dbReference type="NCBI Taxonomy" id="34168"/>
    <lineage>
        <taxon>Eukaryota</taxon>
        <taxon>Viridiplantae</taxon>
        <taxon>Streptophyta</taxon>
        <taxon>Embryophyta</taxon>
        <taxon>Tracheophyta</taxon>
        <taxon>Lycopodiopsida</taxon>
        <taxon>Lycopodiales</taxon>
        <taxon>Lycopodiaceae</taxon>
        <taxon>Lycopodioideae</taxon>
        <taxon>Diphasiastrum</taxon>
    </lineage>
</organism>
<accession>A0ACC2B6K8</accession>
<name>A0ACC2B6K8_DIPCM</name>
<evidence type="ECO:0000313" key="1">
    <source>
        <dbReference type="EMBL" id="KAJ7525368.1"/>
    </source>
</evidence>
<sequence>MREKNKRLLLFFCLCLCLRARSNSGSCDPTHNSLTIKGYLSIFVTGIATSNISHEDENGIVAAMGTPPVYDTIAPGTSPPLPLQHPFQHYQQHPPLASNLRPIPQCVQNPHGQPFHPQERPSISSTHHIQPQNFGGSALSSSYEHQQNSFSQSPHQFPVQQSPHFAYAQHNQNFPGHSPPFSQAIQVSHSYNVSSPAASSNLFLCRPAMPSPSQCSPQILQTQHPASQYSTQPYQASCQPFQTQVSPHSSFQHSVSYEHLGLQESVKSQSYPLNNEFRASSQGQPAQNQTLQPSSHMEMLNSQMPPWCNALPASNQLQESKQEPKNSAQQEGAKVDVAFEPAKLRSENKRKSRWDPVHIEESHEDQKSEHNPDSVSQLAPVPLILHQGHSPDGQEQNRLTSPGSVFSRKNLPDDPLEEKIQAAVLHEQEEDVKAIINEQRQEKQGHANENAVKDILSERHNPGMLKEKLLKMTSEHRAEVASKRAKSSQPLQENTEIGNGYGVPGGRAHYASSRPSFTLASTPEFSNMDSPSSISKALPEESSAGLLEGKGKPYQKVKHESVAFSDTAEVARSDKNAETGLSSKLDSENQKQQLPEFLRKRLKARGILKDEGTEDAPFSSLGAGPRSSTLSSTALPSGWIESKDPESGCMYYYNELTGKSQWEQPTVKVLPPPPPPDLPPDWEQATDMTTGQLYYFNIKTNESCWERPNLLDTSAQEESKRQSVPVEVEHAKVSNGSASKFKKCAGCGGWGRGLVQAWNYCNHCTRVLNIKVPQVQNSHASKMSVVPAEPEEKPEPEFKHKWQADIAVAVEADSVKDPNLRRPPPGKQIRKDQRKRAQETAELDPMDPSSYSDAPRGGWGVGLKGVQPRAADTTATGPLFQQRPYPSPGAVLRRNAELAAQQGKTNANLAVIRKRGDGSDGLGDAD</sequence>
<comment type="caution">
    <text evidence="1">The sequence shown here is derived from an EMBL/GenBank/DDBJ whole genome shotgun (WGS) entry which is preliminary data.</text>
</comment>
<dbReference type="Proteomes" id="UP001162992">
    <property type="component" value="Chromosome 17"/>
</dbReference>